<feature type="transmembrane region" description="Helical" evidence="10">
    <location>
        <begin position="285"/>
        <end position="306"/>
    </location>
</feature>
<comment type="subcellular location">
    <subcellularLocation>
        <location evidence="1 10">Cell membrane</location>
        <topology evidence="1 10">Multi-pass membrane protein</topology>
    </subcellularLocation>
</comment>
<evidence type="ECO:0000256" key="11">
    <source>
        <dbReference type="SAM" id="Coils"/>
    </source>
</evidence>
<dbReference type="GO" id="GO:0004984">
    <property type="term" value="F:olfactory receptor activity"/>
    <property type="evidence" value="ECO:0007669"/>
    <property type="project" value="InterPro"/>
</dbReference>
<dbReference type="PANTHER" id="PTHR21137">
    <property type="entry name" value="ODORANT RECEPTOR"/>
    <property type="match status" value="1"/>
</dbReference>
<name>A0A0M3SBP7_LOCMI</name>
<comment type="caution">
    <text evidence="10">Lacks conserved residue(s) required for the propagation of feature annotation.</text>
</comment>
<evidence type="ECO:0000256" key="9">
    <source>
        <dbReference type="ARBA" id="ARBA00023224"/>
    </source>
</evidence>
<evidence type="ECO:0000256" key="2">
    <source>
        <dbReference type="ARBA" id="ARBA00022475"/>
    </source>
</evidence>
<comment type="similarity">
    <text evidence="10">Belongs to the insect chemoreceptor superfamily. Heteromeric odorant receptor channel (TC 1.A.69) family.</text>
</comment>
<dbReference type="GO" id="GO:0007165">
    <property type="term" value="P:signal transduction"/>
    <property type="evidence" value="ECO:0007669"/>
    <property type="project" value="UniProtKB-KW"/>
</dbReference>
<keyword evidence="9 10" id="KW-0807">Transducer</keyword>
<reference evidence="12" key="1">
    <citation type="journal article" date="2015" name="Cell. Mol. Life Sci.">
        <title>Identification and functional analysis of olfactory receptor family reveal unusual characteristics of the olfactory system in the migratory locust.</title>
        <authorList>
            <person name="Wang Z."/>
            <person name="Yang P."/>
            <person name="Chen D."/>
            <person name="Jiang F."/>
            <person name="Li Y."/>
            <person name="Wang X."/>
            <person name="Kang L."/>
        </authorList>
    </citation>
    <scope>NUCLEOTIDE SEQUENCE</scope>
</reference>
<reference evidence="12" key="2">
    <citation type="submission" date="2015-02" db="EMBL/GenBank/DDBJ databases">
        <authorList>
            <person name="Torres C."/>
        </authorList>
    </citation>
    <scope>NUCLEOTIDE SEQUENCE</scope>
</reference>
<feature type="transmembrane region" description="Helical" evidence="10">
    <location>
        <begin position="46"/>
        <end position="70"/>
    </location>
</feature>
<protein>
    <recommendedName>
        <fullName evidence="10">Odorant receptor</fullName>
    </recommendedName>
</protein>
<evidence type="ECO:0000256" key="7">
    <source>
        <dbReference type="ARBA" id="ARBA00023136"/>
    </source>
</evidence>
<evidence type="ECO:0000256" key="3">
    <source>
        <dbReference type="ARBA" id="ARBA00022606"/>
    </source>
</evidence>
<dbReference type="EMBL" id="KP843362">
    <property type="protein sequence ID" value="ALD51498.1"/>
    <property type="molecule type" value="mRNA"/>
</dbReference>
<dbReference type="InterPro" id="IPR004117">
    <property type="entry name" value="7tm6_olfct_rcpt"/>
</dbReference>
<evidence type="ECO:0000256" key="5">
    <source>
        <dbReference type="ARBA" id="ARBA00022725"/>
    </source>
</evidence>
<proteinExistence type="evidence at transcript level"/>
<keyword evidence="2" id="KW-1003">Cell membrane</keyword>
<dbReference type="PANTHER" id="PTHR21137:SF35">
    <property type="entry name" value="ODORANT RECEPTOR 19A-RELATED"/>
    <property type="match status" value="1"/>
</dbReference>
<keyword evidence="5 10" id="KW-0552">Olfaction</keyword>
<feature type="coiled-coil region" evidence="11">
    <location>
        <begin position="213"/>
        <end position="240"/>
    </location>
</feature>
<feature type="transmembrane region" description="Helical" evidence="10">
    <location>
        <begin position="138"/>
        <end position="156"/>
    </location>
</feature>
<organism evidence="12">
    <name type="scientific">Locusta migratoria</name>
    <name type="common">Migratory locust</name>
    <dbReference type="NCBI Taxonomy" id="7004"/>
    <lineage>
        <taxon>Eukaryota</taxon>
        <taxon>Metazoa</taxon>
        <taxon>Ecdysozoa</taxon>
        <taxon>Arthropoda</taxon>
        <taxon>Hexapoda</taxon>
        <taxon>Insecta</taxon>
        <taxon>Pterygota</taxon>
        <taxon>Neoptera</taxon>
        <taxon>Polyneoptera</taxon>
        <taxon>Orthoptera</taxon>
        <taxon>Caelifera</taxon>
        <taxon>Acrididea</taxon>
        <taxon>Acridomorpha</taxon>
        <taxon>Acridoidea</taxon>
        <taxon>Acrididae</taxon>
        <taxon>Oedipodinae</taxon>
        <taxon>Locusta</taxon>
    </lineage>
</organism>
<evidence type="ECO:0000313" key="12">
    <source>
        <dbReference type="EMBL" id="ALD51498.1"/>
    </source>
</evidence>
<keyword evidence="7 10" id="KW-0472">Membrane</keyword>
<keyword evidence="4 10" id="KW-0812">Transmembrane</keyword>
<keyword evidence="11" id="KW-0175">Coiled coil</keyword>
<sequence length="411" mass="45858">MKRSGMEDLGRTVSWSESGRSVLRLNIRHLWLCGAWPLPGSWLYRWYAILGLVVGAVNAVESAVSLYFYWGDMEETTLLLTSSVSNGCGTVKLAVVMRNQRQYHALARRVQALMALQGDLVAADPALSAVVEAARRRAYRITLGMLLLMFSQYFVWYPMPFYVDPGARRLPFAQHAWDNNTRLYALSYFLQCAASARGTQLSWSLDLLFMSVMLLAAAQLQVLTRRITALQEEKREAKLGNAANSEKAALADGGGNMYDNLCLCIETHQKILSFIKYLDDTMSSVAMIQFCVSVLLVCVALFQATYSTDSTAVLRCALYLPMPGTQVFLYCWAAHNVTEQAEAVSLSAYSSSWVGTGRRIKQALRIIISRAQKPLVLTAGRIYPIDREAFVSLVNASYSYYALLASMSKRE</sequence>
<evidence type="ECO:0000256" key="4">
    <source>
        <dbReference type="ARBA" id="ARBA00022692"/>
    </source>
</evidence>
<evidence type="ECO:0000256" key="10">
    <source>
        <dbReference type="RuleBase" id="RU351113"/>
    </source>
</evidence>
<evidence type="ECO:0000256" key="8">
    <source>
        <dbReference type="ARBA" id="ARBA00023170"/>
    </source>
</evidence>
<dbReference type="Pfam" id="PF02949">
    <property type="entry name" value="7tm_6"/>
    <property type="match status" value="1"/>
</dbReference>
<keyword evidence="8 10" id="KW-0675">Receptor</keyword>
<dbReference type="AlphaFoldDB" id="A0A0M3SBP7"/>
<dbReference type="GO" id="GO:0005549">
    <property type="term" value="F:odorant binding"/>
    <property type="evidence" value="ECO:0007669"/>
    <property type="project" value="InterPro"/>
</dbReference>
<dbReference type="GO" id="GO:0005886">
    <property type="term" value="C:plasma membrane"/>
    <property type="evidence" value="ECO:0007669"/>
    <property type="project" value="UniProtKB-SubCell"/>
</dbReference>
<keyword evidence="6 10" id="KW-1133">Transmembrane helix</keyword>
<evidence type="ECO:0000256" key="6">
    <source>
        <dbReference type="ARBA" id="ARBA00022989"/>
    </source>
</evidence>
<keyword evidence="3 10" id="KW-0716">Sensory transduction</keyword>
<accession>A0A0M3SBP7</accession>
<evidence type="ECO:0000256" key="1">
    <source>
        <dbReference type="ARBA" id="ARBA00004651"/>
    </source>
</evidence>